<evidence type="ECO:0000259" key="2">
    <source>
        <dbReference type="Pfam" id="PF00465"/>
    </source>
</evidence>
<dbReference type="Gene3D" id="3.40.50.1970">
    <property type="match status" value="1"/>
</dbReference>
<reference evidence="5" key="1">
    <citation type="submission" date="2015-03" db="EMBL/GenBank/DDBJ databases">
        <authorList>
            <person name="Urmite Genomes"/>
        </authorList>
    </citation>
    <scope>NUCLEOTIDE SEQUENCE [LARGE SCALE GENOMIC DNA]</scope>
    <source>
        <strain evidence="5">FF10</strain>
    </source>
</reference>
<dbReference type="CDD" id="cd08187">
    <property type="entry name" value="BDH"/>
    <property type="match status" value="1"/>
</dbReference>
<organism evidence="4 5">
    <name type="scientific">Streptococcus varani</name>
    <dbReference type="NCBI Taxonomy" id="1608583"/>
    <lineage>
        <taxon>Bacteria</taxon>
        <taxon>Bacillati</taxon>
        <taxon>Bacillota</taxon>
        <taxon>Bacilli</taxon>
        <taxon>Lactobacillales</taxon>
        <taxon>Streptococcaceae</taxon>
        <taxon>Streptococcus</taxon>
    </lineage>
</organism>
<accession>A0A0E4H3F8</accession>
<dbReference type="Proteomes" id="UP000198604">
    <property type="component" value="Unassembled WGS sequence"/>
</dbReference>
<dbReference type="Gene3D" id="1.20.1090.10">
    <property type="entry name" value="Dehydroquinate synthase-like - alpha domain"/>
    <property type="match status" value="1"/>
</dbReference>
<dbReference type="InterPro" id="IPR044731">
    <property type="entry name" value="BDH-like"/>
</dbReference>
<dbReference type="InterPro" id="IPR018211">
    <property type="entry name" value="ADH_Fe_CS"/>
</dbReference>
<sequence length="398" mass="43880">MENFRLQIPTDIRFGKDRLAELPEVLAPLGKRVLLTYGGGSIKKSGLYDKVTQILKDSGFEWVELAGIEPNPRIESVREGTKLIRENQLDVILAVGGGSVVDASKVMAAAVYYDGDAWDLVKDSSLIGQAVPIVDILTLAATGTEMNRNAVISNMATNEKLGTGGWELIPRASFLDPTLTFTVSKWQTAAGSADMMSHLFEQYFNRTQGVDVQDSIAEGLLKTIIKHAPVAIQEPENYIARANLLWSSTLALNGLVARGRNGGWTCHPIEHELSAYYDITHGIGLAILTPRWMKFCIDTDPTTHAKFATYARNVWGLTQGSDEELARQAVEKTYHFFRDQLEIPMILSEAGIESQELVREMSEKAVLHGNLGQNIFVTLDVDDVESIISASFEAMETF</sequence>
<proteinExistence type="predicted"/>
<dbReference type="Pfam" id="PF00465">
    <property type="entry name" value="Fe-ADH"/>
    <property type="match status" value="1"/>
</dbReference>
<evidence type="ECO:0000313" key="5">
    <source>
        <dbReference type="Proteomes" id="UP000198604"/>
    </source>
</evidence>
<feature type="domain" description="Fe-containing alcohol dehydrogenase-like C-terminal" evidence="3">
    <location>
        <begin position="188"/>
        <end position="391"/>
    </location>
</feature>
<name>A0A0E4H3F8_9STRE</name>
<evidence type="ECO:0000259" key="3">
    <source>
        <dbReference type="Pfam" id="PF25137"/>
    </source>
</evidence>
<dbReference type="PANTHER" id="PTHR43633:SF1">
    <property type="entry name" value="ALCOHOL DEHYDROGENASE YQHD"/>
    <property type="match status" value="1"/>
</dbReference>
<dbReference type="PANTHER" id="PTHR43633">
    <property type="entry name" value="ALCOHOL DEHYDROGENASE YQHD"/>
    <property type="match status" value="1"/>
</dbReference>
<dbReference type="STRING" id="1608583.BN1356_00399"/>
<dbReference type="OrthoDB" id="9801156at2"/>
<dbReference type="SUPFAM" id="SSF56796">
    <property type="entry name" value="Dehydroquinate synthase-like"/>
    <property type="match status" value="1"/>
</dbReference>
<evidence type="ECO:0000256" key="1">
    <source>
        <dbReference type="ARBA" id="ARBA00023002"/>
    </source>
</evidence>
<dbReference type="GO" id="GO:0008106">
    <property type="term" value="F:alcohol dehydrogenase (NADP+) activity"/>
    <property type="evidence" value="ECO:0007669"/>
    <property type="project" value="TreeGrafter"/>
</dbReference>
<dbReference type="FunFam" id="3.40.50.1970:FF:000003">
    <property type="entry name" value="Alcohol dehydrogenase, iron-containing"/>
    <property type="match status" value="1"/>
</dbReference>
<dbReference type="AlphaFoldDB" id="A0A0E4H3F8"/>
<dbReference type="InterPro" id="IPR001670">
    <property type="entry name" value="ADH_Fe/GldA"/>
</dbReference>
<dbReference type="PROSITE" id="PS00060">
    <property type="entry name" value="ADH_IRON_2"/>
    <property type="match status" value="1"/>
</dbReference>
<keyword evidence="1" id="KW-0560">Oxidoreductase</keyword>
<dbReference type="InterPro" id="IPR056798">
    <property type="entry name" value="ADH_Fe_C"/>
</dbReference>
<dbReference type="RefSeq" id="WP_093649744.1">
    <property type="nucleotide sequence ID" value="NZ_CTEN01000001.1"/>
</dbReference>
<evidence type="ECO:0000313" key="4">
    <source>
        <dbReference type="EMBL" id="CQR24028.1"/>
    </source>
</evidence>
<dbReference type="GO" id="GO:0046872">
    <property type="term" value="F:metal ion binding"/>
    <property type="evidence" value="ECO:0007669"/>
    <property type="project" value="InterPro"/>
</dbReference>
<feature type="domain" description="Alcohol dehydrogenase iron-type/glycerol dehydrogenase GldA" evidence="2">
    <location>
        <begin position="9"/>
        <end position="177"/>
    </location>
</feature>
<dbReference type="GO" id="GO:1990002">
    <property type="term" value="F:methylglyoxal reductase (NADPH) (acetol producing) activity"/>
    <property type="evidence" value="ECO:0007669"/>
    <property type="project" value="TreeGrafter"/>
</dbReference>
<keyword evidence="5" id="KW-1185">Reference proteome</keyword>
<dbReference type="Pfam" id="PF25137">
    <property type="entry name" value="ADH_Fe_C"/>
    <property type="match status" value="1"/>
</dbReference>
<protein>
    <submittedName>
        <fullName evidence="4">Iron-containing alcohol dehydrogenase</fullName>
    </submittedName>
</protein>
<dbReference type="GO" id="GO:1990362">
    <property type="term" value="F:butanol dehydrogenase (NAD+) activity"/>
    <property type="evidence" value="ECO:0007669"/>
    <property type="project" value="InterPro"/>
</dbReference>
<dbReference type="EMBL" id="CTEN01000001">
    <property type="protein sequence ID" value="CQR24028.1"/>
    <property type="molecule type" value="Genomic_DNA"/>
</dbReference>
<dbReference type="GO" id="GO:0005829">
    <property type="term" value="C:cytosol"/>
    <property type="evidence" value="ECO:0007669"/>
    <property type="project" value="TreeGrafter"/>
</dbReference>
<gene>
    <name evidence="4" type="primary">bdhA</name>
    <name evidence="4" type="ORF">BN1356_00399</name>
</gene>